<keyword evidence="3" id="KW-1185">Reference proteome</keyword>
<name>A0A8J7GNK9_9ACTN</name>
<reference evidence="2" key="1">
    <citation type="submission" date="2020-11" db="EMBL/GenBank/DDBJ databases">
        <title>Sequencing the genomes of 1000 actinobacteria strains.</title>
        <authorList>
            <person name="Klenk H.-P."/>
        </authorList>
    </citation>
    <scope>NUCLEOTIDE SEQUENCE</scope>
    <source>
        <strain evidence="2">DSM 45356</strain>
    </source>
</reference>
<dbReference type="RefSeq" id="WP_197001196.1">
    <property type="nucleotide sequence ID" value="NZ_BONS01000032.1"/>
</dbReference>
<keyword evidence="1" id="KW-0472">Membrane</keyword>
<organism evidence="2 3">
    <name type="scientific">Longispora fulva</name>
    <dbReference type="NCBI Taxonomy" id="619741"/>
    <lineage>
        <taxon>Bacteria</taxon>
        <taxon>Bacillati</taxon>
        <taxon>Actinomycetota</taxon>
        <taxon>Actinomycetes</taxon>
        <taxon>Micromonosporales</taxon>
        <taxon>Micromonosporaceae</taxon>
        <taxon>Longispora</taxon>
    </lineage>
</organism>
<dbReference type="Proteomes" id="UP000622552">
    <property type="component" value="Unassembled WGS sequence"/>
</dbReference>
<proteinExistence type="predicted"/>
<evidence type="ECO:0000313" key="2">
    <source>
        <dbReference type="EMBL" id="MBG6133891.1"/>
    </source>
</evidence>
<protein>
    <submittedName>
        <fullName evidence="2">Methyl-accepting chemotaxis protein</fullName>
    </submittedName>
</protein>
<feature type="transmembrane region" description="Helical" evidence="1">
    <location>
        <begin position="196"/>
        <end position="217"/>
    </location>
</feature>
<sequence length="221" mass="23779">MTSATAPREQHNHGSGTFIAGNVRIESMDAKTKEALTTLCEKAPQLGDLLARALRDGVISPDTVRALEAASNNINNDVAEALWAASRNIDHDVAEAFWAVSRNINPQVADQLSYASSQLNQEVADKISNSASSLNEAATTIEQALSMFQSASNTLSSTQASRSGWKAVADSMNEAATNMTMASQRHAQIGWSWKSFYWGMSASLTSVIIILLLAYLITRNA</sequence>
<comment type="caution">
    <text evidence="2">The sequence shown here is derived from an EMBL/GenBank/DDBJ whole genome shotgun (WGS) entry which is preliminary data.</text>
</comment>
<gene>
    <name evidence="2" type="ORF">IW245_000085</name>
</gene>
<accession>A0A8J7GNK9</accession>
<evidence type="ECO:0000256" key="1">
    <source>
        <dbReference type="SAM" id="Phobius"/>
    </source>
</evidence>
<dbReference type="EMBL" id="JADOUF010000001">
    <property type="protein sequence ID" value="MBG6133891.1"/>
    <property type="molecule type" value="Genomic_DNA"/>
</dbReference>
<dbReference type="AlphaFoldDB" id="A0A8J7GNK9"/>
<keyword evidence="1" id="KW-1133">Transmembrane helix</keyword>
<keyword evidence="1" id="KW-0812">Transmembrane</keyword>
<evidence type="ECO:0000313" key="3">
    <source>
        <dbReference type="Proteomes" id="UP000622552"/>
    </source>
</evidence>